<evidence type="ECO:0000256" key="1">
    <source>
        <dbReference type="SAM" id="Phobius"/>
    </source>
</evidence>
<dbReference type="Proteomes" id="UP000095282">
    <property type="component" value="Unplaced"/>
</dbReference>
<dbReference type="STRING" id="1561998.A0A1I7TKW9"/>
<accession>A0A1I7TKW9</accession>
<keyword evidence="1" id="KW-0472">Membrane</keyword>
<name>A0A1I7TKW9_9PELO</name>
<sequence length="182" mass="21023">MDGSIARPRRQSLLIGQRSLDVYNEVDQGPRFVRWIIGKFRNWGFLIAKHAWLAIIICLIISTLAMVKILLTKQANDITGYTPYGARAKDEYLEYQRFFSSSGLPIAAYLFIVAKDEGSMSRPDYLDETIQVLNFALNNITMYDSISGKNETFNQFCQSFCQINEPVRQFYFDNERIYSIKA</sequence>
<dbReference type="WBParaSite" id="Csp11.Scaffold628.g6929.t1">
    <property type="protein sequence ID" value="Csp11.Scaffold628.g6929.t1"/>
    <property type="gene ID" value="Csp11.Scaffold628.g6929"/>
</dbReference>
<organism evidence="2 3">
    <name type="scientific">Caenorhabditis tropicalis</name>
    <dbReference type="NCBI Taxonomy" id="1561998"/>
    <lineage>
        <taxon>Eukaryota</taxon>
        <taxon>Metazoa</taxon>
        <taxon>Ecdysozoa</taxon>
        <taxon>Nematoda</taxon>
        <taxon>Chromadorea</taxon>
        <taxon>Rhabditida</taxon>
        <taxon>Rhabditina</taxon>
        <taxon>Rhabditomorpha</taxon>
        <taxon>Rhabditoidea</taxon>
        <taxon>Rhabditidae</taxon>
        <taxon>Peloderinae</taxon>
        <taxon>Caenorhabditis</taxon>
    </lineage>
</organism>
<dbReference type="GO" id="GO:0005886">
    <property type="term" value="C:plasma membrane"/>
    <property type="evidence" value="ECO:0007669"/>
    <property type="project" value="TreeGrafter"/>
</dbReference>
<dbReference type="GO" id="GO:0006897">
    <property type="term" value="P:endocytosis"/>
    <property type="evidence" value="ECO:0007669"/>
    <property type="project" value="TreeGrafter"/>
</dbReference>
<proteinExistence type="predicted"/>
<dbReference type="AlphaFoldDB" id="A0A1I7TKW9"/>
<evidence type="ECO:0000313" key="2">
    <source>
        <dbReference type="Proteomes" id="UP000095282"/>
    </source>
</evidence>
<dbReference type="PANTHER" id="PTHR10796:SF97">
    <property type="entry name" value="SSD DOMAIN-CONTAINING PROTEIN"/>
    <property type="match status" value="1"/>
</dbReference>
<keyword evidence="1" id="KW-0812">Transmembrane</keyword>
<keyword evidence="2" id="KW-1185">Reference proteome</keyword>
<protein>
    <submittedName>
        <fullName evidence="3">SSD domain-containing protein</fullName>
    </submittedName>
</protein>
<dbReference type="GO" id="GO:0030659">
    <property type="term" value="C:cytoplasmic vesicle membrane"/>
    <property type="evidence" value="ECO:0007669"/>
    <property type="project" value="TreeGrafter"/>
</dbReference>
<keyword evidence="1" id="KW-1133">Transmembrane helix</keyword>
<feature type="transmembrane region" description="Helical" evidence="1">
    <location>
        <begin position="51"/>
        <end position="71"/>
    </location>
</feature>
<dbReference type="PANTHER" id="PTHR10796">
    <property type="entry name" value="PATCHED-RELATED"/>
    <property type="match status" value="1"/>
</dbReference>
<dbReference type="eggNOG" id="KOG1934">
    <property type="taxonomic scope" value="Eukaryota"/>
</dbReference>
<dbReference type="InterPro" id="IPR051697">
    <property type="entry name" value="Patched_domain-protein"/>
</dbReference>
<reference evidence="3" key="1">
    <citation type="submission" date="2016-11" db="UniProtKB">
        <authorList>
            <consortium name="WormBaseParasite"/>
        </authorList>
    </citation>
    <scope>IDENTIFICATION</scope>
</reference>
<evidence type="ECO:0000313" key="3">
    <source>
        <dbReference type="WBParaSite" id="Csp11.Scaffold628.g6929.t1"/>
    </source>
</evidence>
<dbReference type="GO" id="GO:0018996">
    <property type="term" value="P:molting cycle, collagen and cuticulin-based cuticle"/>
    <property type="evidence" value="ECO:0007669"/>
    <property type="project" value="TreeGrafter"/>
</dbReference>